<name>E4L926_9FIRM</name>
<accession>E4L926</accession>
<dbReference type="EMBL" id="AENT01000019">
    <property type="protein sequence ID" value="EFR42710.1"/>
    <property type="molecule type" value="Genomic_DNA"/>
</dbReference>
<evidence type="ECO:0000313" key="1">
    <source>
        <dbReference type="EMBL" id="EFR42710.1"/>
    </source>
</evidence>
<reference evidence="1 2" key="1">
    <citation type="submission" date="2010-11" db="EMBL/GenBank/DDBJ databases">
        <authorList>
            <person name="Durkin A.S."/>
            <person name="Madupu R."/>
            <person name="Torralba M."/>
            <person name="Gillis M."/>
            <person name="Methe B."/>
            <person name="Sutton G."/>
            <person name="Nelson K.E."/>
        </authorList>
    </citation>
    <scope>NUCLEOTIDE SEQUENCE [LARGE SCALE GENOMIC DNA]</scope>
    <source>
        <strain evidence="1 2">UPII 345-E</strain>
    </source>
</reference>
<evidence type="ECO:0000313" key="2">
    <source>
        <dbReference type="Proteomes" id="UP000004594"/>
    </source>
</evidence>
<sequence length="54" mass="6263">MSEIFKTEHTIDEILNKMGAKIVLNTELLSDEEKNKLKKEGKIVILDKPDEHKK</sequence>
<proteinExistence type="predicted"/>
<dbReference type="RefSeq" id="WP_007554668.1">
    <property type="nucleotide sequence ID" value="NZ_AENT01000019.1"/>
</dbReference>
<dbReference type="Proteomes" id="UP000004594">
    <property type="component" value="Unassembled WGS sequence"/>
</dbReference>
<dbReference type="AlphaFoldDB" id="E4L926"/>
<protein>
    <submittedName>
        <fullName evidence="1">Uncharacterized protein</fullName>
    </submittedName>
</protein>
<comment type="caution">
    <text evidence="1">The sequence shown here is derived from an EMBL/GenBank/DDBJ whole genome shotgun (WGS) entry which is preliminary data.</text>
</comment>
<gene>
    <name evidence="1" type="ORF">HMPREF9220_0580</name>
</gene>
<organism evidence="1 2">
    <name type="scientific">Dialister micraerophilus UPII 345-E</name>
    <dbReference type="NCBI Taxonomy" id="910314"/>
    <lineage>
        <taxon>Bacteria</taxon>
        <taxon>Bacillati</taxon>
        <taxon>Bacillota</taxon>
        <taxon>Negativicutes</taxon>
        <taxon>Veillonellales</taxon>
        <taxon>Veillonellaceae</taxon>
        <taxon>Dialister</taxon>
    </lineage>
</organism>